<keyword evidence="8 16" id="KW-0418">Kinase</keyword>
<dbReference type="InterPro" id="IPR036890">
    <property type="entry name" value="HATPase_C_sf"/>
</dbReference>
<comment type="catalytic activity">
    <reaction evidence="1">
        <text>ATP + protein L-histidine = ADP + protein N-phospho-L-histidine.</text>
        <dbReference type="EC" id="2.7.13.3"/>
    </reaction>
</comment>
<dbReference type="InterPro" id="IPR005467">
    <property type="entry name" value="His_kinase_dom"/>
</dbReference>
<dbReference type="GO" id="GO:0000155">
    <property type="term" value="F:phosphorelay sensor kinase activity"/>
    <property type="evidence" value="ECO:0007669"/>
    <property type="project" value="InterPro"/>
</dbReference>
<accession>A0A401VV67</accession>
<evidence type="ECO:0000256" key="3">
    <source>
        <dbReference type="ARBA" id="ARBA00004236"/>
    </source>
</evidence>
<keyword evidence="5" id="KW-0597">Phosphoprotein</keyword>
<dbReference type="SMART" id="SM00387">
    <property type="entry name" value="HATPase_c"/>
    <property type="match status" value="1"/>
</dbReference>
<organism evidence="16 17">
    <name type="scientific">Streptomyces paromomycinus</name>
    <name type="common">Streptomyces rimosus subsp. paromomycinus</name>
    <dbReference type="NCBI Taxonomy" id="92743"/>
    <lineage>
        <taxon>Bacteria</taxon>
        <taxon>Bacillati</taxon>
        <taxon>Actinomycetota</taxon>
        <taxon>Actinomycetes</taxon>
        <taxon>Kitasatosporales</taxon>
        <taxon>Streptomycetaceae</taxon>
        <taxon>Streptomyces</taxon>
    </lineage>
</organism>
<keyword evidence="7 13" id="KW-0812">Transmembrane</keyword>
<proteinExistence type="predicted"/>
<feature type="domain" description="Histidine kinase" evidence="14">
    <location>
        <begin position="216"/>
        <end position="431"/>
    </location>
</feature>
<evidence type="ECO:0000256" key="2">
    <source>
        <dbReference type="ARBA" id="ARBA00004141"/>
    </source>
</evidence>
<name>A0A401VV67_STREY</name>
<dbReference type="InterPro" id="IPR003594">
    <property type="entry name" value="HATPase_dom"/>
</dbReference>
<evidence type="ECO:0000313" key="17">
    <source>
        <dbReference type="Proteomes" id="UP000286746"/>
    </source>
</evidence>
<reference evidence="16 17" key="1">
    <citation type="submission" date="2018-11" db="EMBL/GenBank/DDBJ databases">
        <title>Whole genome sequence of Streptomyces paromomycinus NBRC 15454(T).</title>
        <authorList>
            <person name="Komaki H."/>
            <person name="Tamura T."/>
        </authorList>
    </citation>
    <scope>NUCLEOTIDE SEQUENCE [LARGE SCALE GENOMIC DNA]</scope>
    <source>
        <strain evidence="16 17">NBRC 15454</strain>
    </source>
</reference>
<dbReference type="CDD" id="cd06225">
    <property type="entry name" value="HAMP"/>
    <property type="match status" value="1"/>
</dbReference>
<comment type="subcellular location">
    <subcellularLocation>
        <location evidence="3">Cell membrane</location>
    </subcellularLocation>
    <subcellularLocation>
        <location evidence="2">Membrane</location>
        <topology evidence="2">Multi-pass membrane protein</topology>
    </subcellularLocation>
</comment>
<keyword evidence="17" id="KW-1185">Reference proteome</keyword>
<keyword evidence="10" id="KW-0902">Two-component regulatory system</keyword>
<dbReference type="PROSITE" id="PS50885">
    <property type="entry name" value="HAMP"/>
    <property type="match status" value="1"/>
</dbReference>
<feature type="region of interest" description="Disordered" evidence="12">
    <location>
        <begin position="1"/>
        <end position="42"/>
    </location>
</feature>
<evidence type="ECO:0000256" key="13">
    <source>
        <dbReference type="SAM" id="Phobius"/>
    </source>
</evidence>
<keyword evidence="6" id="KW-0808">Transferase</keyword>
<dbReference type="InterPro" id="IPR003660">
    <property type="entry name" value="HAMP_dom"/>
</dbReference>
<evidence type="ECO:0000256" key="7">
    <source>
        <dbReference type="ARBA" id="ARBA00022692"/>
    </source>
</evidence>
<keyword evidence="9 13" id="KW-1133">Transmembrane helix</keyword>
<dbReference type="GO" id="GO:0005886">
    <property type="term" value="C:plasma membrane"/>
    <property type="evidence" value="ECO:0007669"/>
    <property type="project" value="UniProtKB-SubCell"/>
</dbReference>
<feature type="transmembrane region" description="Helical" evidence="13">
    <location>
        <begin position="131"/>
        <end position="154"/>
    </location>
</feature>
<dbReference type="Gene3D" id="6.10.340.10">
    <property type="match status" value="1"/>
</dbReference>
<gene>
    <name evidence="16" type="ORF">GKJPGBOP_00602</name>
</gene>
<dbReference type="InterPro" id="IPR036097">
    <property type="entry name" value="HisK_dim/P_sf"/>
</dbReference>
<dbReference type="SMART" id="SM00304">
    <property type="entry name" value="HAMP"/>
    <property type="match status" value="1"/>
</dbReference>
<evidence type="ECO:0000256" key="11">
    <source>
        <dbReference type="ARBA" id="ARBA00023136"/>
    </source>
</evidence>
<dbReference type="PANTHER" id="PTHR45436">
    <property type="entry name" value="SENSOR HISTIDINE KINASE YKOH"/>
    <property type="match status" value="1"/>
</dbReference>
<dbReference type="PROSITE" id="PS50109">
    <property type="entry name" value="HIS_KIN"/>
    <property type="match status" value="1"/>
</dbReference>
<dbReference type="EC" id="2.7.13.3" evidence="4"/>
<dbReference type="SUPFAM" id="SSF55874">
    <property type="entry name" value="ATPase domain of HSP90 chaperone/DNA topoisomerase II/histidine kinase"/>
    <property type="match status" value="1"/>
</dbReference>
<dbReference type="RefSeq" id="WP_125051574.1">
    <property type="nucleotide sequence ID" value="NZ_BHZD01000001.1"/>
</dbReference>
<protein>
    <recommendedName>
        <fullName evidence="4">histidine kinase</fullName>
        <ecNumber evidence="4">2.7.13.3</ecNumber>
    </recommendedName>
</protein>
<dbReference type="SUPFAM" id="SSF158472">
    <property type="entry name" value="HAMP domain-like"/>
    <property type="match status" value="1"/>
</dbReference>
<dbReference type="InterPro" id="IPR050428">
    <property type="entry name" value="TCS_sensor_his_kinase"/>
</dbReference>
<evidence type="ECO:0000256" key="4">
    <source>
        <dbReference type="ARBA" id="ARBA00012438"/>
    </source>
</evidence>
<dbReference type="Pfam" id="PF00672">
    <property type="entry name" value="HAMP"/>
    <property type="match status" value="1"/>
</dbReference>
<evidence type="ECO:0000256" key="9">
    <source>
        <dbReference type="ARBA" id="ARBA00022989"/>
    </source>
</evidence>
<evidence type="ECO:0000256" key="1">
    <source>
        <dbReference type="ARBA" id="ARBA00000085"/>
    </source>
</evidence>
<evidence type="ECO:0000256" key="6">
    <source>
        <dbReference type="ARBA" id="ARBA00022679"/>
    </source>
</evidence>
<dbReference type="PANTHER" id="PTHR45436:SF15">
    <property type="entry name" value="SENSOR HISTIDINE KINASE CUSS"/>
    <property type="match status" value="1"/>
</dbReference>
<evidence type="ECO:0000259" key="15">
    <source>
        <dbReference type="PROSITE" id="PS50885"/>
    </source>
</evidence>
<evidence type="ECO:0000313" key="16">
    <source>
        <dbReference type="EMBL" id="GCD40949.1"/>
    </source>
</evidence>
<dbReference type="SUPFAM" id="SSF47384">
    <property type="entry name" value="Homodimeric domain of signal transducing histidine kinase"/>
    <property type="match status" value="1"/>
</dbReference>
<dbReference type="Gene3D" id="3.30.565.10">
    <property type="entry name" value="Histidine kinase-like ATPase, C-terminal domain"/>
    <property type="match status" value="1"/>
</dbReference>
<keyword evidence="11 13" id="KW-0472">Membrane</keyword>
<dbReference type="SMART" id="SM00388">
    <property type="entry name" value="HisKA"/>
    <property type="match status" value="1"/>
</dbReference>
<evidence type="ECO:0000256" key="8">
    <source>
        <dbReference type="ARBA" id="ARBA00022777"/>
    </source>
</evidence>
<dbReference type="Pfam" id="PF02518">
    <property type="entry name" value="HATPase_c"/>
    <property type="match status" value="1"/>
</dbReference>
<dbReference type="EMBL" id="BHZD01000001">
    <property type="protein sequence ID" value="GCD40949.1"/>
    <property type="molecule type" value="Genomic_DNA"/>
</dbReference>
<evidence type="ECO:0000256" key="10">
    <source>
        <dbReference type="ARBA" id="ARBA00023012"/>
    </source>
</evidence>
<dbReference type="InterPro" id="IPR003661">
    <property type="entry name" value="HisK_dim/P_dom"/>
</dbReference>
<sequence length="432" mass="46139">MRRTLCPVRRTSGGRPTDDPKRGRGPAGRPPSGRPAPSRPASGPLAKVRWTIRLRLTLLYGALFLVTGVLLLSVVYLLVAGRPPWAGVEPPAPPAASVTPSGLGLGADVPAPTVDLEQQLQQQRGDYLEKLLTSSGIALVLLTFLSVWLGWLVAGRALRPLRTMADTAKEISANDLHRRLGAPGPSDEIKDLADTFDALLDHLEGAFEAQRRFVANASHELRTPLTFERSLLEITLADPDAGAAELRETCVRVLGSNARQEKLIEALLTLARSQRGLDRRVPVDLAALAADHLDRPRDDADGPAGVRIGGELAPAAVLGDPPLVERLITNLVDNAVRHNVPDGQVRVRTGLCAGRPALSVRNTGPEVLPSQLELIFQPFQRLRATRLGGHDGQGIGLSIVAAIAAAHDAELHAEALPEGGLEIRVEFPPVAH</sequence>
<dbReference type="CDD" id="cd00075">
    <property type="entry name" value="HATPase"/>
    <property type="match status" value="1"/>
</dbReference>
<comment type="caution">
    <text evidence="16">The sequence shown here is derived from an EMBL/GenBank/DDBJ whole genome shotgun (WGS) entry which is preliminary data.</text>
</comment>
<dbReference type="Pfam" id="PF00512">
    <property type="entry name" value="HisKA"/>
    <property type="match status" value="1"/>
</dbReference>
<feature type="compositionally biased region" description="Pro residues" evidence="12">
    <location>
        <begin position="28"/>
        <end position="38"/>
    </location>
</feature>
<evidence type="ECO:0000256" key="12">
    <source>
        <dbReference type="SAM" id="MobiDB-lite"/>
    </source>
</evidence>
<evidence type="ECO:0000259" key="14">
    <source>
        <dbReference type="PROSITE" id="PS50109"/>
    </source>
</evidence>
<dbReference type="Gene3D" id="1.10.287.130">
    <property type="match status" value="1"/>
</dbReference>
<dbReference type="Proteomes" id="UP000286746">
    <property type="component" value="Unassembled WGS sequence"/>
</dbReference>
<evidence type="ECO:0000256" key="5">
    <source>
        <dbReference type="ARBA" id="ARBA00022553"/>
    </source>
</evidence>
<dbReference type="AlphaFoldDB" id="A0A401VV67"/>
<feature type="transmembrane region" description="Helical" evidence="13">
    <location>
        <begin position="57"/>
        <end position="79"/>
    </location>
</feature>
<dbReference type="CDD" id="cd00082">
    <property type="entry name" value="HisKA"/>
    <property type="match status" value="1"/>
</dbReference>
<feature type="domain" description="HAMP" evidence="15">
    <location>
        <begin position="155"/>
        <end position="208"/>
    </location>
</feature>